<dbReference type="AlphaFoldDB" id="A0A6J5E4Q2"/>
<evidence type="ECO:0000256" key="1">
    <source>
        <dbReference type="ARBA" id="ARBA00001050"/>
    </source>
</evidence>
<comment type="catalytic activity">
    <reaction evidence="1">
        <text>(2S,3R)-3-hydroxybutane-1,2,3-tricarboxylate = pyruvate + succinate</text>
        <dbReference type="Rhea" id="RHEA:16809"/>
        <dbReference type="ChEBI" id="CHEBI:15361"/>
        <dbReference type="ChEBI" id="CHEBI:30031"/>
        <dbReference type="ChEBI" id="CHEBI:57429"/>
        <dbReference type="EC" id="4.1.3.30"/>
    </reaction>
</comment>
<evidence type="ECO:0000256" key="4">
    <source>
        <dbReference type="ARBA" id="ARBA00044762"/>
    </source>
</evidence>
<dbReference type="Pfam" id="PF13714">
    <property type="entry name" value="PEP_mutase"/>
    <property type="match status" value="1"/>
</dbReference>
<dbReference type="FunFam" id="3.20.20.60:FF:000009">
    <property type="entry name" value="2-methylisocitrate lyase"/>
    <property type="match status" value="1"/>
</dbReference>
<gene>
    <name evidence="7" type="primary">Dml</name>
    <name evidence="7" type="ORF">LMG29739_03370</name>
</gene>
<keyword evidence="8" id="KW-1185">Reference proteome</keyword>
<proteinExistence type="inferred from homology"/>
<organism evidence="7 8">
    <name type="scientific">Paraburkholderia solisilvae</name>
    <dbReference type="NCBI Taxonomy" id="624376"/>
    <lineage>
        <taxon>Bacteria</taxon>
        <taxon>Pseudomonadati</taxon>
        <taxon>Pseudomonadota</taxon>
        <taxon>Betaproteobacteria</taxon>
        <taxon>Burkholderiales</taxon>
        <taxon>Burkholderiaceae</taxon>
        <taxon>Paraburkholderia</taxon>
    </lineage>
</organism>
<comment type="similarity">
    <text evidence="2">Belongs to the isocitrate lyase/PEP mutase superfamily. Methylisocitrate lyase family.</text>
</comment>
<evidence type="ECO:0000313" key="8">
    <source>
        <dbReference type="Proteomes" id="UP000494329"/>
    </source>
</evidence>
<reference evidence="7 8" key="1">
    <citation type="submission" date="2020-04" db="EMBL/GenBank/DDBJ databases">
        <authorList>
            <person name="De Canck E."/>
        </authorList>
    </citation>
    <scope>NUCLEOTIDE SEQUENCE [LARGE SCALE GENOMIC DNA]</scope>
    <source>
        <strain evidence="7 8">LMG 29739</strain>
    </source>
</reference>
<sequence length="295" mass="32222">MADLLSHAGRSRRRLRELLERSRPLLAPGSHDALSARLVEQAGFDAVYMGGFATTASLLGRPDIGLLGESEMIDNARRIVQTVGLPVIADADTGYGNPLNVIRTVRDYEQAGVAAIHLEDQVSPKRCGHMQGKSVIPVDEMLAKLHAAVDARTDPDFVLIARTDALAVEGVDAAIERARRYAEAGADVLWIEAPDTEQELEKIAAELEGHTLLLNWLEGGRTPAIDIDRIRKMKFALVLFPIGSVLAMASGLREHLAYMKTHGTPAGRLDKLPSFDDFTDTVGLREIGALEQRYR</sequence>
<dbReference type="EC" id="4.1.3.30" evidence="3"/>
<dbReference type="InterPro" id="IPR018523">
    <property type="entry name" value="Isocitrate_lyase_ph_CS"/>
</dbReference>
<dbReference type="PROSITE" id="PS00161">
    <property type="entry name" value="ISOCITRATE_LYASE"/>
    <property type="match status" value="1"/>
</dbReference>
<dbReference type="Proteomes" id="UP000494329">
    <property type="component" value="Unassembled WGS sequence"/>
</dbReference>
<accession>A0A6J5E4Q2</accession>
<comment type="subunit">
    <text evidence="4">Homotetramer; dimer of dimers.</text>
</comment>
<keyword evidence="7" id="KW-0456">Lyase</keyword>
<name>A0A6J5E4Q2_9BURK</name>
<dbReference type="Gene3D" id="3.20.20.60">
    <property type="entry name" value="Phosphoenolpyruvate-binding domains"/>
    <property type="match status" value="1"/>
</dbReference>
<dbReference type="CDD" id="cd00377">
    <property type="entry name" value="ICL_PEPM"/>
    <property type="match status" value="1"/>
</dbReference>
<dbReference type="PANTHER" id="PTHR42905:SF5">
    <property type="entry name" value="CARBOXYVINYL-CARBOXYPHOSPHONATE PHOSPHORYLMUTASE, CHLOROPLASTIC"/>
    <property type="match status" value="1"/>
</dbReference>
<dbReference type="PANTHER" id="PTHR42905">
    <property type="entry name" value="PHOSPHOENOLPYRUVATE CARBOXYLASE"/>
    <property type="match status" value="1"/>
</dbReference>
<dbReference type="InterPro" id="IPR015813">
    <property type="entry name" value="Pyrv/PenolPyrv_kinase-like_dom"/>
</dbReference>
<evidence type="ECO:0000256" key="3">
    <source>
        <dbReference type="ARBA" id="ARBA00012260"/>
    </source>
</evidence>
<dbReference type="GO" id="GO:0046421">
    <property type="term" value="F:methylisocitrate lyase activity"/>
    <property type="evidence" value="ECO:0007669"/>
    <property type="project" value="UniProtKB-EC"/>
</dbReference>
<comment type="function">
    <text evidence="5">Involved in the catabolism of short chain fatty acids (SCFA) via the 2-methylcitrate cycle I (propionate degradation route). Catalyzes the thermodynamically favored C-C bond cleavage of (2R,3S)-2-methylisocitrate to yield pyruvate and succinate via an alpha-carboxy-carbanion intermediate.</text>
</comment>
<protein>
    <recommendedName>
        <fullName evidence="6">2-methylisocitrate lyase</fullName>
        <ecNumber evidence="3">4.1.3.30</ecNumber>
    </recommendedName>
</protein>
<dbReference type="InterPro" id="IPR040442">
    <property type="entry name" value="Pyrv_kinase-like_dom_sf"/>
</dbReference>
<evidence type="ECO:0000256" key="5">
    <source>
        <dbReference type="ARBA" id="ARBA00057039"/>
    </source>
</evidence>
<dbReference type="EMBL" id="CADIKF010000025">
    <property type="protein sequence ID" value="CAB3760381.1"/>
    <property type="molecule type" value="Genomic_DNA"/>
</dbReference>
<evidence type="ECO:0000256" key="2">
    <source>
        <dbReference type="ARBA" id="ARBA00009282"/>
    </source>
</evidence>
<dbReference type="RefSeq" id="WP_175112065.1">
    <property type="nucleotide sequence ID" value="NZ_CADIKF010000025.1"/>
</dbReference>
<evidence type="ECO:0000256" key="6">
    <source>
        <dbReference type="ARBA" id="ARBA00073849"/>
    </source>
</evidence>
<dbReference type="SUPFAM" id="SSF51621">
    <property type="entry name" value="Phosphoenolpyruvate/pyruvate domain"/>
    <property type="match status" value="1"/>
</dbReference>
<dbReference type="InterPro" id="IPR039556">
    <property type="entry name" value="ICL/PEPM"/>
</dbReference>
<evidence type="ECO:0000313" key="7">
    <source>
        <dbReference type="EMBL" id="CAB3760381.1"/>
    </source>
</evidence>